<dbReference type="Proteomes" id="UP000037685">
    <property type="component" value="Unassembled WGS sequence"/>
</dbReference>
<gene>
    <name evidence="2" type="ORF">BVI061214_01820</name>
</gene>
<proteinExistence type="predicted"/>
<dbReference type="SUPFAM" id="SSF47598">
    <property type="entry name" value="Ribbon-helix-helix"/>
    <property type="match status" value="1"/>
</dbReference>
<reference evidence="2 3" key="1">
    <citation type="submission" date="2015-07" db="EMBL/GenBank/DDBJ databases">
        <authorList>
            <person name="Noorani M."/>
        </authorList>
    </citation>
    <scope>NUCLEOTIDE SEQUENCE [LARGE SCALE GENOMIC DNA]</scope>
    <source>
        <strain evidence="3">ATCC 25104 / DSM 625 / JCM 10724 / NBRC 103206 / NCIMB 11243 / YT-1</strain>
    </source>
</reference>
<dbReference type="GO" id="GO:0006355">
    <property type="term" value="P:regulation of DNA-templated transcription"/>
    <property type="evidence" value="ECO:0007669"/>
    <property type="project" value="InterPro"/>
</dbReference>
<dbReference type="InterPro" id="IPR010985">
    <property type="entry name" value="Ribbon_hlx_hlx"/>
</dbReference>
<accession>A0A0N0U8C9</accession>
<evidence type="ECO:0000313" key="2">
    <source>
        <dbReference type="EMBL" id="KOX90626.1"/>
    </source>
</evidence>
<dbReference type="Pfam" id="PF01402">
    <property type="entry name" value="RHH_1"/>
    <property type="match status" value="1"/>
</dbReference>
<comment type="caution">
    <text evidence="2">The sequence shown here is derived from an EMBL/GenBank/DDBJ whole genome shotgun (WGS) entry which is preliminary data.</text>
</comment>
<name>A0A0N0U8C9_THEAQ</name>
<protein>
    <submittedName>
        <fullName evidence="2">Ribbon-helix-helix protein, copG family</fullName>
    </submittedName>
</protein>
<dbReference type="CDD" id="cd21631">
    <property type="entry name" value="RHH_CopG_NikR-like"/>
    <property type="match status" value="1"/>
</dbReference>
<sequence>MVRTQVRLSADQVARLKARALEEGVSLGEPVRRAVERYLAEEEGGGHEERARRALEAVGRFASGAGDVGEAHDRYLEEAFRGPR</sequence>
<dbReference type="EMBL" id="LHCI01000106">
    <property type="protein sequence ID" value="KOX90626.1"/>
    <property type="molecule type" value="Genomic_DNA"/>
</dbReference>
<dbReference type="RefSeq" id="WP_053768147.1">
    <property type="nucleotide sequence ID" value="NZ_LHCI01000106.1"/>
</dbReference>
<feature type="domain" description="Ribbon-helix-helix protein CopG" evidence="1">
    <location>
        <begin position="2"/>
        <end position="42"/>
    </location>
</feature>
<dbReference type="AlphaFoldDB" id="A0A0N0U8C9"/>
<organism evidence="2 3">
    <name type="scientific">Thermus aquaticus</name>
    <dbReference type="NCBI Taxonomy" id="271"/>
    <lineage>
        <taxon>Bacteria</taxon>
        <taxon>Thermotogati</taxon>
        <taxon>Deinococcota</taxon>
        <taxon>Deinococci</taxon>
        <taxon>Thermales</taxon>
        <taxon>Thermaceae</taxon>
        <taxon>Thermus</taxon>
    </lineage>
</organism>
<evidence type="ECO:0000313" key="3">
    <source>
        <dbReference type="Proteomes" id="UP000037685"/>
    </source>
</evidence>
<dbReference type="InterPro" id="IPR002145">
    <property type="entry name" value="CopG"/>
</dbReference>
<evidence type="ECO:0000259" key="1">
    <source>
        <dbReference type="Pfam" id="PF01402"/>
    </source>
</evidence>
<dbReference type="PATRIC" id="fig|271.14.peg.1891"/>